<dbReference type="Proteomes" id="UP000095009">
    <property type="component" value="Unassembled WGS sequence"/>
</dbReference>
<reference evidence="2 3" key="1">
    <citation type="journal article" date="2016" name="Proc. Natl. Acad. Sci. U.S.A.">
        <title>Comparative genomics of biotechnologically important yeasts.</title>
        <authorList>
            <person name="Riley R."/>
            <person name="Haridas S."/>
            <person name="Wolfe K.H."/>
            <person name="Lopes M.R."/>
            <person name="Hittinger C.T."/>
            <person name="Goeker M."/>
            <person name="Salamov A.A."/>
            <person name="Wisecaver J.H."/>
            <person name="Long T.M."/>
            <person name="Calvey C.H."/>
            <person name="Aerts A.L."/>
            <person name="Barry K.W."/>
            <person name="Choi C."/>
            <person name="Clum A."/>
            <person name="Coughlan A.Y."/>
            <person name="Deshpande S."/>
            <person name="Douglass A.P."/>
            <person name="Hanson S.J."/>
            <person name="Klenk H.-P."/>
            <person name="LaButti K.M."/>
            <person name="Lapidus A."/>
            <person name="Lindquist E.A."/>
            <person name="Lipzen A.M."/>
            <person name="Meier-Kolthoff J.P."/>
            <person name="Ohm R.A."/>
            <person name="Otillar R.P."/>
            <person name="Pangilinan J.L."/>
            <person name="Peng Y."/>
            <person name="Rokas A."/>
            <person name="Rosa C.A."/>
            <person name="Scheuner C."/>
            <person name="Sibirny A.A."/>
            <person name="Slot J.C."/>
            <person name="Stielow J.B."/>
            <person name="Sun H."/>
            <person name="Kurtzman C.P."/>
            <person name="Blackwell M."/>
            <person name="Grigoriev I.V."/>
            <person name="Jeffries T.W."/>
        </authorList>
    </citation>
    <scope>NUCLEOTIDE SEQUENCE [LARGE SCALE GENOMIC DNA]</scope>
    <source>
        <strain evidence="2 3">DSM 6958</strain>
    </source>
</reference>
<sequence>MTSKEDQYNENENIENANETGNIHTDFGQVGGIKSAPRIHVEVTSRHGTAIKPGTTSGDLISSHIGVDKNQNSTSANHNSESSTSRPVSRQSLTNLAKFGSRLSRAARGEQSGGDGLSLWQQSSLFPDENRSFFNDCSNSNKQNDYGANTSTQINTFKKGQQLIAQRGRQHSYMTPEEGIGNGYEDGEDEILITSSDEYSDCDEEEEEGLSDDSENGMLFFQPRNIEQQWNKDDEKGHTIYGSGTTGNSYRSSSRGRWRQQLISQHFRQSKLDRQRRQMLRREKIARIQQELNQKNAFSIIKTGLNRLVELARDITTDGLGKDGGDLYLHISRTNHRDHMSPVRQRVLQRDQQNSFWVLDSVLTVYFLTGLFG</sequence>
<organism evidence="2 3">
    <name type="scientific">Nadsonia fulvescens var. elongata DSM 6958</name>
    <dbReference type="NCBI Taxonomy" id="857566"/>
    <lineage>
        <taxon>Eukaryota</taxon>
        <taxon>Fungi</taxon>
        <taxon>Dikarya</taxon>
        <taxon>Ascomycota</taxon>
        <taxon>Saccharomycotina</taxon>
        <taxon>Dipodascomycetes</taxon>
        <taxon>Dipodascales</taxon>
        <taxon>Dipodascales incertae sedis</taxon>
        <taxon>Nadsonia</taxon>
    </lineage>
</organism>
<accession>A0A1E3PNL1</accession>
<evidence type="ECO:0000313" key="2">
    <source>
        <dbReference type="EMBL" id="ODQ67015.1"/>
    </source>
</evidence>
<evidence type="ECO:0000313" key="3">
    <source>
        <dbReference type="Proteomes" id="UP000095009"/>
    </source>
</evidence>
<gene>
    <name evidence="2" type="ORF">NADFUDRAFT_40199</name>
</gene>
<feature type="region of interest" description="Disordered" evidence="1">
    <location>
        <begin position="235"/>
        <end position="255"/>
    </location>
</feature>
<feature type="compositionally biased region" description="Polar residues" evidence="1">
    <location>
        <begin position="69"/>
        <end position="92"/>
    </location>
</feature>
<name>A0A1E3PNL1_9ASCO</name>
<protein>
    <submittedName>
        <fullName evidence="2">Uncharacterized protein</fullName>
    </submittedName>
</protein>
<evidence type="ECO:0000256" key="1">
    <source>
        <dbReference type="SAM" id="MobiDB-lite"/>
    </source>
</evidence>
<dbReference type="AlphaFoldDB" id="A0A1E3PNL1"/>
<proteinExistence type="predicted"/>
<keyword evidence="3" id="KW-1185">Reference proteome</keyword>
<feature type="compositionally biased region" description="Polar residues" evidence="1">
    <location>
        <begin position="242"/>
        <end position="255"/>
    </location>
</feature>
<feature type="region of interest" description="Disordered" evidence="1">
    <location>
        <begin position="1"/>
        <end position="92"/>
    </location>
</feature>
<dbReference type="EMBL" id="KV454407">
    <property type="protein sequence ID" value="ODQ67015.1"/>
    <property type="molecule type" value="Genomic_DNA"/>
</dbReference>